<protein>
    <submittedName>
        <fullName evidence="1">Uncharacterized protein</fullName>
    </submittedName>
</protein>
<proteinExistence type="predicted"/>
<dbReference type="RefSeq" id="XP_004025008.1">
    <property type="nucleotide sequence ID" value="XM_004024959.1"/>
</dbReference>
<dbReference type="GeneID" id="14903628"/>
<name>G0R4Q0_ICHMU</name>
<dbReference type="AlphaFoldDB" id="G0R4Q0"/>
<organism evidence="1 2">
    <name type="scientific">Ichthyophthirius multifiliis</name>
    <name type="common">White spot disease agent</name>
    <name type="synonym">Ich</name>
    <dbReference type="NCBI Taxonomy" id="5932"/>
    <lineage>
        <taxon>Eukaryota</taxon>
        <taxon>Sar</taxon>
        <taxon>Alveolata</taxon>
        <taxon>Ciliophora</taxon>
        <taxon>Intramacronucleata</taxon>
        <taxon>Oligohymenophorea</taxon>
        <taxon>Hymenostomatida</taxon>
        <taxon>Ophryoglenina</taxon>
        <taxon>Ichthyophthirius</taxon>
    </lineage>
</organism>
<dbReference type="Proteomes" id="UP000008983">
    <property type="component" value="Unassembled WGS sequence"/>
</dbReference>
<sequence>MKQLFYLLFFKKLQKNEQLILTITPKDVKIQKVQICHRKQIIIASTNNSQIAFFDIKTGKLLGQYTYQFDNIKIYDMILIPQLDYIIICLSNGQVQFINTDKYFQAITYLMVEDNAFLTGGDFQVPMALAISKIKYCDKTQVLFAYDFKQKLLSFKLNEIINVNKYLIKNKKYKNIKKDLQLQTSKKLMESKNNKNYKYITNYLYWSAKVQTDQIQNFEYNFEHQLIFVVLVEKKVLIYNSLNGDFIETLRQSEQIYQPIPIGYRKKNTIDLYDNTLKKRIDVNDDELTLKQKDSKNSVNNSNNLTLHETNYIYLKFPQIEQDPYFFLNLIQQNQYKKLKSNTKWNLHINYEKYSANTNEIQNKTEKQVEELLKKTQVLQIKNQRFKIVRFQVDLQNFDPFNNYKPILNFKQDLKNQENQQNKGQELQNQNSKIWNNINNSKANQRNNHKLFEKTIKKLNLSDKEIQKLQKLNTLFKESYNLNKIN</sequence>
<dbReference type="InParanoid" id="G0R4Q0"/>
<dbReference type="EMBL" id="GL984353">
    <property type="protein sequence ID" value="EGR27556.1"/>
    <property type="molecule type" value="Genomic_DNA"/>
</dbReference>
<dbReference type="InterPro" id="IPR036322">
    <property type="entry name" value="WD40_repeat_dom_sf"/>
</dbReference>
<evidence type="ECO:0000313" key="2">
    <source>
        <dbReference type="Proteomes" id="UP000008983"/>
    </source>
</evidence>
<dbReference type="SUPFAM" id="SSF50978">
    <property type="entry name" value="WD40 repeat-like"/>
    <property type="match status" value="1"/>
</dbReference>
<evidence type="ECO:0000313" key="1">
    <source>
        <dbReference type="EMBL" id="EGR27556.1"/>
    </source>
</evidence>
<gene>
    <name evidence="1" type="ORF">IMG5_194190</name>
</gene>
<reference evidence="1 2" key="1">
    <citation type="submission" date="2011-07" db="EMBL/GenBank/DDBJ databases">
        <authorList>
            <person name="Coyne R."/>
            <person name="Brami D."/>
            <person name="Johnson J."/>
            <person name="Hostetler J."/>
            <person name="Hannick L."/>
            <person name="Clark T."/>
            <person name="Cassidy-Hanley D."/>
            <person name="Inman J."/>
        </authorList>
    </citation>
    <scope>NUCLEOTIDE SEQUENCE [LARGE SCALE GENOMIC DNA]</scope>
    <source>
        <strain evidence="1 2">G5</strain>
    </source>
</reference>
<accession>G0R4Q0</accession>
<keyword evidence="2" id="KW-1185">Reference proteome</keyword>